<protein>
    <submittedName>
        <fullName evidence="1">Uncharacterized protein</fullName>
    </submittedName>
</protein>
<organism evidence="1 2">
    <name type="scientific">Gossypium arboreum</name>
    <name type="common">Tree cotton</name>
    <name type="synonym">Gossypium nanking</name>
    <dbReference type="NCBI Taxonomy" id="29729"/>
    <lineage>
        <taxon>Eukaryota</taxon>
        <taxon>Viridiplantae</taxon>
        <taxon>Streptophyta</taxon>
        <taxon>Embryophyta</taxon>
        <taxon>Tracheophyta</taxon>
        <taxon>Spermatophyta</taxon>
        <taxon>Magnoliopsida</taxon>
        <taxon>eudicotyledons</taxon>
        <taxon>Gunneridae</taxon>
        <taxon>Pentapetalae</taxon>
        <taxon>rosids</taxon>
        <taxon>malvids</taxon>
        <taxon>Malvales</taxon>
        <taxon>Malvaceae</taxon>
        <taxon>Malvoideae</taxon>
        <taxon>Gossypium</taxon>
    </lineage>
</organism>
<accession>A0A0B0MLF0</accession>
<dbReference type="EMBL" id="JRRC01177043">
    <property type="protein sequence ID" value="KHG01202.1"/>
    <property type="molecule type" value="Genomic_DNA"/>
</dbReference>
<comment type="caution">
    <text evidence="1">The sequence shown here is derived from an EMBL/GenBank/DDBJ whole genome shotgun (WGS) entry which is preliminary data.</text>
</comment>
<evidence type="ECO:0000313" key="2">
    <source>
        <dbReference type="Proteomes" id="UP000032142"/>
    </source>
</evidence>
<proteinExistence type="predicted"/>
<evidence type="ECO:0000313" key="1">
    <source>
        <dbReference type="EMBL" id="KHG01202.1"/>
    </source>
</evidence>
<name>A0A0B0MLF0_GOSAR</name>
<reference evidence="2" key="1">
    <citation type="submission" date="2014-09" db="EMBL/GenBank/DDBJ databases">
        <authorList>
            <person name="Mudge J."/>
            <person name="Ramaraj T."/>
            <person name="Lindquist I.E."/>
            <person name="Bharti A.K."/>
            <person name="Sundararajan A."/>
            <person name="Cameron C.T."/>
            <person name="Woodward J.E."/>
            <person name="May G.D."/>
            <person name="Brubaker C."/>
            <person name="Broadhvest J."/>
            <person name="Wilkins T.A."/>
        </authorList>
    </citation>
    <scope>NUCLEOTIDE SEQUENCE</scope>
    <source>
        <strain evidence="2">cv. AKA8401</strain>
    </source>
</reference>
<dbReference type="Proteomes" id="UP000032142">
    <property type="component" value="Unassembled WGS sequence"/>
</dbReference>
<keyword evidence="2" id="KW-1185">Reference proteome</keyword>
<sequence length="28" mass="3080">MKYEKATAQYVLTLDLGLGPAGRYCFGL</sequence>
<gene>
    <name evidence="1" type="ORF">F383_39213</name>
</gene>
<dbReference type="AlphaFoldDB" id="A0A0B0MLF0"/>